<protein>
    <submittedName>
        <fullName evidence="2">LADA_0C11122g1_1</fullName>
    </submittedName>
</protein>
<evidence type="ECO:0000313" key="2">
    <source>
        <dbReference type="EMBL" id="SCU83390.1"/>
    </source>
</evidence>
<name>A0A1G4J1G9_9SACH</name>
<feature type="region of interest" description="Disordered" evidence="1">
    <location>
        <begin position="138"/>
        <end position="171"/>
    </location>
</feature>
<sequence>MQGLLRRSCTHSIRRCLYNDSQATKAANLGAMTEYLSSEAVPYMLNTTLKPEVLDREIKLRLLPTQHSYWPTISGRTKYKHSMTAIGLIVRTLMLHNHSILHVSGVETISGTSKGRRYNTITENDKVVIHWHSCKGDSLEMSPEDQASQAKSEASDIHRNNSTKREGEPRLDPSHAMWQYILNPGQKFSQEMFSQNNLKADRESSRTIYGIFVFELNHDNTRVLVHTIDNAEFSEKPKKHPTGALAC</sequence>
<dbReference type="Pfam" id="PF17119">
    <property type="entry name" value="MMU163"/>
    <property type="match status" value="1"/>
</dbReference>
<gene>
    <name evidence="2" type="ORF">LADA_0C11122G</name>
</gene>
<keyword evidence="3" id="KW-1185">Reference proteome</keyword>
<accession>A0A1G4J1G9</accession>
<organism evidence="2 3">
    <name type="scientific">Lachancea dasiensis</name>
    <dbReference type="NCBI Taxonomy" id="1072105"/>
    <lineage>
        <taxon>Eukaryota</taxon>
        <taxon>Fungi</taxon>
        <taxon>Dikarya</taxon>
        <taxon>Ascomycota</taxon>
        <taxon>Saccharomycotina</taxon>
        <taxon>Saccharomycetes</taxon>
        <taxon>Saccharomycetales</taxon>
        <taxon>Saccharomycetaceae</taxon>
        <taxon>Lachancea</taxon>
    </lineage>
</organism>
<feature type="compositionally biased region" description="Basic and acidic residues" evidence="1">
    <location>
        <begin position="153"/>
        <end position="171"/>
    </location>
</feature>
<dbReference type="EMBL" id="LT598459">
    <property type="protein sequence ID" value="SCU83390.1"/>
    <property type="molecule type" value="Genomic_DNA"/>
</dbReference>
<dbReference type="Proteomes" id="UP000190274">
    <property type="component" value="Chromosome C"/>
</dbReference>
<dbReference type="OrthoDB" id="5329385at2759"/>
<dbReference type="InterPro" id="IPR031342">
    <property type="entry name" value="Mug163-like"/>
</dbReference>
<evidence type="ECO:0000256" key="1">
    <source>
        <dbReference type="SAM" id="MobiDB-lite"/>
    </source>
</evidence>
<reference evidence="3" key="1">
    <citation type="submission" date="2016-03" db="EMBL/GenBank/DDBJ databases">
        <authorList>
            <person name="Devillers H."/>
        </authorList>
    </citation>
    <scope>NUCLEOTIDE SEQUENCE [LARGE SCALE GENOMIC DNA]</scope>
</reference>
<evidence type="ECO:0000313" key="3">
    <source>
        <dbReference type="Proteomes" id="UP000190274"/>
    </source>
</evidence>
<proteinExistence type="predicted"/>
<dbReference type="STRING" id="1266660.A0A1G4J1G9"/>
<dbReference type="AlphaFoldDB" id="A0A1G4J1G9"/>